<accession>A0A919DY51</accession>
<dbReference type="Proteomes" id="UP000641386">
    <property type="component" value="Unassembled WGS sequence"/>
</dbReference>
<proteinExistence type="predicted"/>
<feature type="compositionally biased region" description="Polar residues" evidence="1">
    <location>
        <begin position="64"/>
        <end position="88"/>
    </location>
</feature>
<organism evidence="2 3">
    <name type="scientific">Streptomyces spiralis</name>
    <dbReference type="NCBI Taxonomy" id="66376"/>
    <lineage>
        <taxon>Bacteria</taxon>
        <taxon>Bacillati</taxon>
        <taxon>Actinomycetota</taxon>
        <taxon>Actinomycetes</taxon>
        <taxon>Kitasatosporales</taxon>
        <taxon>Streptomycetaceae</taxon>
        <taxon>Streptomyces</taxon>
    </lineage>
</organism>
<feature type="region of interest" description="Disordered" evidence="1">
    <location>
        <begin position="1"/>
        <end position="97"/>
    </location>
</feature>
<feature type="compositionally biased region" description="Basic residues" evidence="1">
    <location>
        <begin position="45"/>
        <end position="58"/>
    </location>
</feature>
<feature type="compositionally biased region" description="Basic and acidic residues" evidence="1">
    <location>
        <begin position="1"/>
        <end position="10"/>
    </location>
</feature>
<evidence type="ECO:0000313" key="3">
    <source>
        <dbReference type="Proteomes" id="UP000641386"/>
    </source>
</evidence>
<reference evidence="2" key="2">
    <citation type="submission" date="2020-09" db="EMBL/GenBank/DDBJ databases">
        <authorList>
            <person name="Sun Q."/>
            <person name="Ohkuma M."/>
        </authorList>
    </citation>
    <scope>NUCLEOTIDE SEQUENCE</scope>
    <source>
        <strain evidence="2">JCM 3302</strain>
    </source>
</reference>
<evidence type="ECO:0000313" key="2">
    <source>
        <dbReference type="EMBL" id="GHE90631.1"/>
    </source>
</evidence>
<dbReference type="EMBL" id="BNBC01000028">
    <property type="protein sequence ID" value="GHE90631.1"/>
    <property type="molecule type" value="Genomic_DNA"/>
</dbReference>
<dbReference type="AlphaFoldDB" id="A0A919DY51"/>
<protein>
    <submittedName>
        <fullName evidence="2">Uncharacterized protein</fullName>
    </submittedName>
</protein>
<sequence length="97" mass="10285">MGLSHVHDTDPPCSPRGKWSLEGTKVGPGGLDRAGVTVKANKQMPRGHSRSSRFRRNQSRAGSPDQSLSRSGTPAASGSSRSPETTVSCWVARVRAT</sequence>
<comment type="caution">
    <text evidence="2">The sequence shown here is derived from an EMBL/GenBank/DDBJ whole genome shotgun (WGS) entry which is preliminary data.</text>
</comment>
<name>A0A919DY51_9ACTN</name>
<reference evidence="2" key="1">
    <citation type="journal article" date="2014" name="Int. J. Syst. Evol. Microbiol.">
        <title>Complete genome sequence of Corynebacterium casei LMG S-19264T (=DSM 44701T), isolated from a smear-ripened cheese.</title>
        <authorList>
            <consortium name="US DOE Joint Genome Institute (JGI-PGF)"/>
            <person name="Walter F."/>
            <person name="Albersmeier A."/>
            <person name="Kalinowski J."/>
            <person name="Ruckert C."/>
        </authorList>
    </citation>
    <scope>NUCLEOTIDE SEQUENCE</scope>
    <source>
        <strain evidence="2">JCM 3302</strain>
    </source>
</reference>
<evidence type="ECO:0000256" key="1">
    <source>
        <dbReference type="SAM" id="MobiDB-lite"/>
    </source>
</evidence>
<keyword evidence="3" id="KW-1185">Reference proteome</keyword>
<gene>
    <name evidence="2" type="ORF">GCM10014715_53870</name>
</gene>